<proteinExistence type="predicted"/>
<dbReference type="PANTHER" id="PTHR43479">
    <property type="entry name" value="ACREF/ENVCD OPERON REPRESSOR-RELATED"/>
    <property type="match status" value="1"/>
</dbReference>
<reference evidence="7 8" key="1">
    <citation type="submission" date="2016-10" db="EMBL/GenBank/DDBJ databases">
        <authorList>
            <person name="Varghese N."/>
            <person name="Submissions S."/>
        </authorList>
    </citation>
    <scope>NUCLEOTIDE SEQUENCE [LARGE SCALE GENOMIC DNA]</scope>
    <source>
        <strain evidence="7 8">DSM 13796</strain>
    </source>
</reference>
<dbReference type="SUPFAM" id="SSF48498">
    <property type="entry name" value="Tetracyclin repressor-like, C-terminal domain"/>
    <property type="match status" value="1"/>
</dbReference>
<evidence type="ECO:0000259" key="6">
    <source>
        <dbReference type="PROSITE" id="PS50977"/>
    </source>
</evidence>
<keyword evidence="4" id="KW-0804">Transcription</keyword>
<evidence type="ECO:0000256" key="1">
    <source>
        <dbReference type="ARBA" id="ARBA00022491"/>
    </source>
</evidence>
<feature type="domain" description="HTH tetR-type" evidence="6">
    <location>
        <begin position="8"/>
        <end position="68"/>
    </location>
</feature>
<dbReference type="InterPro" id="IPR001647">
    <property type="entry name" value="HTH_TetR"/>
</dbReference>
<dbReference type="PROSITE" id="PS50977">
    <property type="entry name" value="HTH_TETR_2"/>
    <property type="match status" value="1"/>
</dbReference>
<evidence type="ECO:0000313" key="7">
    <source>
        <dbReference type="EMBL" id="SFQ50703.1"/>
    </source>
</evidence>
<protein>
    <submittedName>
        <fullName evidence="7">Transcriptional regulator, TetR family</fullName>
    </submittedName>
</protein>
<dbReference type="PANTHER" id="PTHR43479:SF11">
    <property type="entry name" value="ACREF_ENVCD OPERON REPRESSOR-RELATED"/>
    <property type="match status" value="1"/>
</dbReference>
<comment type="caution">
    <text evidence="7">The sequence shown here is derived from an EMBL/GenBank/DDBJ whole genome shotgun (WGS) entry which is preliminary data.</text>
</comment>
<gene>
    <name evidence="7" type="ORF">SAMN02745910_01768</name>
</gene>
<dbReference type="InterPro" id="IPR036271">
    <property type="entry name" value="Tet_transcr_reg_TetR-rel_C_sf"/>
</dbReference>
<evidence type="ECO:0000256" key="2">
    <source>
        <dbReference type="ARBA" id="ARBA00023015"/>
    </source>
</evidence>
<keyword evidence="1" id="KW-0678">Repressor</keyword>
<dbReference type="Pfam" id="PF00440">
    <property type="entry name" value="TetR_N"/>
    <property type="match status" value="1"/>
</dbReference>
<dbReference type="Proteomes" id="UP000182762">
    <property type="component" value="Unassembled WGS sequence"/>
</dbReference>
<sequence length="196" mass="22394">MPKIVDHQKQREKIAAAAWEVIRTKGMDQASIRNIAKQSGFSVGSIRHYFPSQASLLTFAMNLVSERVNERIHSMSFEGEPFKVMKEFLLQFLPTTKEKEVEMEVWMAFIIKSLSDDSLKEASDEVYKGIKFGAASVIDALKKLKLLRDNLDEEYEVERLFALLDGLALHAILQKTEFSTEKLEGIIEQHLKSLCK</sequence>
<evidence type="ECO:0000256" key="4">
    <source>
        <dbReference type="ARBA" id="ARBA00023163"/>
    </source>
</evidence>
<dbReference type="EMBL" id="FOXX01000003">
    <property type="protein sequence ID" value="SFQ50703.1"/>
    <property type="molecule type" value="Genomic_DNA"/>
</dbReference>
<name>A0A1I5Z2K1_9BACI</name>
<dbReference type="GeneID" id="93710460"/>
<evidence type="ECO:0000313" key="8">
    <source>
        <dbReference type="Proteomes" id="UP000182762"/>
    </source>
</evidence>
<dbReference type="InterPro" id="IPR050624">
    <property type="entry name" value="HTH-type_Tx_Regulator"/>
</dbReference>
<keyword evidence="3 5" id="KW-0238">DNA-binding</keyword>
<dbReference type="SUPFAM" id="SSF46689">
    <property type="entry name" value="Homeodomain-like"/>
    <property type="match status" value="1"/>
</dbReference>
<accession>A0A1I5Z2K1</accession>
<dbReference type="InterPro" id="IPR009057">
    <property type="entry name" value="Homeodomain-like_sf"/>
</dbReference>
<evidence type="ECO:0000256" key="5">
    <source>
        <dbReference type="PROSITE-ProRule" id="PRU00335"/>
    </source>
</evidence>
<dbReference type="Gene3D" id="1.10.357.10">
    <property type="entry name" value="Tetracycline Repressor, domain 2"/>
    <property type="match status" value="1"/>
</dbReference>
<keyword evidence="8" id="KW-1185">Reference proteome</keyword>
<dbReference type="Pfam" id="PF13977">
    <property type="entry name" value="TetR_C_6"/>
    <property type="match status" value="1"/>
</dbReference>
<keyword evidence="2" id="KW-0805">Transcription regulation</keyword>
<dbReference type="InterPro" id="IPR039538">
    <property type="entry name" value="BetI_C"/>
</dbReference>
<feature type="DNA-binding region" description="H-T-H motif" evidence="5">
    <location>
        <begin position="31"/>
        <end position="50"/>
    </location>
</feature>
<organism evidence="7 8">
    <name type="scientific">Priestia endophytica DSM 13796</name>
    <dbReference type="NCBI Taxonomy" id="1121089"/>
    <lineage>
        <taxon>Bacteria</taxon>
        <taxon>Bacillati</taxon>
        <taxon>Bacillota</taxon>
        <taxon>Bacilli</taxon>
        <taxon>Bacillales</taxon>
        <taxon>Bacillaceae</taxon>
        <taxon>Priestia</taxon>
    </lineage>
</organism>
<evidence type="ECO:0000256" key="3">
    <source>
        <dbReference type="ARBA" id="ARBA00023125"/>
    </source>
</evidence>
<dbReference type="RefSeq" id="WP_061805034.1">
    <property type="nucleotide sequence ID" value="NZ_FOXX01000003.1"/>
</dbReference>